<keyword evidence="3" id="KW-1185">Reference proteome</keyword>
<accession>A0A3N4LA94</accession>
<dbReference type="EMBL" id="ML119115">
    <property type="protein sequence ID" value="RPB14935.1"/>
    <property type="molecule type" value="Genomic_DNA"/>
</dbReference>
<keyword evidence="1" id="KW-1133">Transmembrane helix</keyword>
<evidence type="ECO:0000256" key="1">
    <source>
        <dbReference type="SAM" id="Phobius"/>
    </source>
</evidence>
<sequence>MQFKWLQYLRFGISFLWPADQHYASGSPHTSERQFRYAEHVRLCTMYVPCSYSTYFFFSLFLFLCNARKSHHPYFRGSLARNFHLLTCQSPIPHTDNYWPQKWIPCPYIRGGYCVVILIRSERLLLRRRWRASCVSTSFFRTRRMLIGVFG</sequence>
<proteinExistence type="predicted"/>
<dbReference type="Proteomes" id="UP000277580">
    <property type="component" value="Unassembled WGS sequence"/>
</dbReference>
<dbReference type="AlphaFoldDB" id="A0A3N4LA94"/>
<dbReference type="InParanoid" id="A0A3N4LA94"/>
<name>A0A3N4LA94_9PEZI</name>
<keyword evidence="1" id="KW-0472">Membrane</keyword>
<reference evidence="2 3" key="1">
    <citation type="journal article" date="2018" name="Nat. Ecol. Evol.">
        <title>Pezizomycetes genomes reveal the molecular basis of ectomycorrhizal truffle lifestyle.</title>
        <authorList>
            <person name="Murat C."/>
            <person name="Payen T."/>
            <person name="Noel B."/>
            <person name="Kuo A."/>
            <person name="Morin E."/>
            <person name="Chen J."/>
            <person name="Kohler A."/>
            <person name="Krizsan K."/>
            <person name="Balestrini R."/>
            <person name="Da Silva C."/>
            <person name="Montanini B."/>
            <person name="Hainaut M."/>
            <person name="Levati E."/>
            <person name="Barry K.W."/>
            <person name="Belfiori B."/>
            <person name="Cichocki N."/>
            <person name="Clum A."/>
            <person name="Dockter R.B."/>
            <person name="Fauchery L."/>
            <person name="Guy J."/>
            <person name="Iotti M."/>
            <person name="Le Tacon F."/>
            <person name="Lindquist E.A."/>
            <person name="Lipzen A."/>
            <person name="Malagnac F."/>
            <person name="Mello A."/>
            <person name="Molinier V."/>
            <person name="Miyauchi S."/>
            <person name="Poulain J."/>
            <person name="Riccioni C."/>
            <person name="Rubini A."/>
            <person name="Sitrit Y."/>
            <person name="Splivallo R."/>
            <person name="Traeger S."/>
            <person name="Wang M."/>
            <person name="Zifcakova L."/>
            <person name="Wipf D."/>
            <person name="Zambonelli A."/>
            <person name="Paolocci F."/>
            <person name="Nowrousian M."/>
            <person name="Ottonello S."/>
            <person name="Baldrian P."/>
            <person name="Spatafora J.W."/>
            <person name="Henrissat B."/>
            <person name="Nagy L.G."/>
            <person name="Aury J.M."/>
            <person name="Wincker P."/>
            <person name="Grigoriev I.V."/>
            <person name="Bonfante P."/>
            <person name="Martin F.M."/>
        </authorList>
    </citation>
    <scope>NUCLEOTIDE SEQUENCE [LARGE SCALE GENOMIC DNA]</scope>
    <source>
        <strain evidence="2 3">CCBAS932</strain>
    </source>
</reference>
<organism evidence="2 3">
    <name type="scientific">Morchella conica CCBAS932</name>
    <dbReference type="NCBI Taxonomy" id="1392247"/>
    <lineage>
        <taxon>Eukaryota</taxon>
        <taxon>Fungi</taxon>
        <taxon>Dikarya</taxon>
        <taxon>Ascomycota</taxon>
        <taxon>Pezizomycotina</taxon>
        <taxon>Pezizomycetes</taxon>
        <taxon>Pezizales</taxon>
        <taxon>Morchellaceae</taxon>
        <taxon>Morchella</taxon>
    </lineage>
</organism>
<evidence type="ECO:0000313" key="3">
    <source>
        <dbReference type="Proteomes" id="UP000277580"/>
    </source>
</evidence>
<feature type="transmembrane region" description="Helical" evidence="1">
    <location>
        <begin position="46"/>
        <end position="67"/>
    </location>
</feature>
<evidence type="ECO:0000313" key="2">
    <source>
        <dbReference type="EMBL" id="RPB14935.1"/>
    </source>
</evidence>
<keyword evidence="1" id="KW-0812">Transmembrane</keyword>
<gene>
    <name evidence="2" type="ORF">P167DRAFT_26838</name>
</gene>
<protein>
    <submittedName>
        <fullName evidence="2">Uncharacterized protein</fullName>
    </submittedName>
</protein>